<protein>
    <submittedName>
        <fullName evidence="1">Uncharacterized protein</fullName>
    </submittedName>
</protein>
<dbReference type="Proteomes" id="UP000054532">
    <property type="component" value="Unassembled WGS sequence"/>
</dbReference>
<organism evidence="1">
    <name type="scientific">Phytophthora nicotianae</name>
    <name type="common">Potato buckeye rot agent</name>
    <name type="synonym">Phytophthora parasitica</name>
    <dbReference type="NCBI Taxonomy" id="4792"/>
    <lineage>
        <taxon>Eukaryota</taxon>
        <taxon>Sar</taxon>
        <taxon>Stramenopiles</taxon>
        <taxon>Oomycota</taxon>
        <taxon>Peronosporomycetes</taxon>
        <taxon>Peronosporales</taxon>
        <taxon>Peronosporaceae</taxon>
        <taxon>Phytophthora</taxon>
    </lineage>
</organism>
<accession>W2HFL3</accession>
<gene>
    <name evidence="2" type="ORF">L914_03443</name>
    <name evidence="1" type="ORF">L915_03465</name>
</gene>
<dbReference type="EMBL" id="KI691458">
    <property type="protein sequence ID" value="ETM53074.1"/>
    <property type="molecule type" value="Genomic_DNA"/>
</dbReference>
<dbReference type="AlphaFoldDB" id="W2HFL3"/>
<evidence type="ECO:0000313" key="1">
    <source>
        <dbReference type="EMBL" id="ETK93380.1"/>
    </source>
</evidence>
<sequence length="68" mass="7717">MIPHYLIPCFTGLEVLRPSDSQLEFRQRSDLMAPHREDVAAVKGSAHRDADEEALQAALQESLEYILH</sequence>
<reference evidence="2" key="2">
    <citation type="submission" date="2013-11" db="EMBL/GenBank/DDBJ databases">
        <title>The Genome Sequence of Phytophthora parasitica IAC_01/95.</title>
        <authorList>
            <consortium name="The Broad Institute Genomics Platform"/>
            <person name="Russ C."/>
            <person name="Tyler B."/>
            <person name="Panabieres F."/>
            <person name="Shan W."/>
            <person name="Tripathy S."/>
            <person name="Grunwald N."/>
            <person name="Machado M."/>
            <person name="Johnson C.S."/>
            <person name="Arredondo F."/>
            <person name="Hong C."/>
            <person name="Coffey M."/>
            <person name="Young S.K."/>
            <person name="Zeng Q."/>
            <person name="Gargeya S."/>
            <person name="Fitzgerald M."/>
            <person name="Abouelleil A."/>
            <person name="Alvarado L."/>
            <person name="Chapman S.B."/>
            <person name="Gainer-Dewar J."/>
            <person name="Goldberg J."/>
            <person name="Griggs A."/>
            <person name="Gujja S."/>
            <person name="Hansen M."/>
            <person name="Howarth C."/>
            <person name="Imamovic A."/>
            <person name="Ireland A."/>
            <person name="Larimer J."/>
            <person name="McCowan C."/>
            <person name="Murphy C."/>
            <person name="Pearson M."/>
            <person name="Poon T.W."/>
            <person name="Priest M."/>
            <person name="Roberts A."/>
            <person name="Saif S."/>
            <person name="Shea T."/>
            <person name="Sykes S."/>
            <person name="Wortman J."/>
            <person name="Nusbaum C."/>
            <person name="Birren B."/>
        </authorList>
    </citation>
    <scope>NUCLEOTIDE SEQUENCE [LARGE SCALE GENOMIC DNA]</scope>
    <source>
        <strain evidence="2">IAC_01/95</strain>
    </source>
</reference>
<dbReference type="EMBL" id="KI684942">
    <property type="protein sequence ID" value="ETK93380.1"/>
    <property type="molecule type" value="Genomic_DNA"/>
</dbReference>
<reference evidence="1" key="1">
    <citation type="submission" date="2013-11" db="EMBL/GenBank/DDBJ databases">
        <title>The Genome Sequence of Phytophthora parasitica CJ02B3.</title>
        <authorList>
            <consortium name="The Broad Institute Genomics Platform"/>
            <person name="Russ C."/>
            <person name="Tyler B."/>
            <person name="Panabieres F."/>
            <person name="Shan W."/>
            <person name="Tripathy S."/>
            <person name="Grunwald N."/>
            <person name="Machado M."/>
            <person name="Johnson C.S."/>
            <person name="Arredondo F."/>
            <person name="Hong C."/>
            <person name="Coffey M."/>
            <person name="Young S.K."/>
            <person name="Zeng Q."/>
            <person name="Gargeya S."/>
            <person name="Fitzgerald M."/>
            <person name="Abouelleil A."/>
            <person name="Alvarado L."/>
            <person name="Chapman S.B."/>
            <person name="Gainer-Dewar J."/>
            <person name="Goldberg J."/>
            <person name="Griggs A."/>
            <person name="Gujja S."/>
            <person name="Hansen M."/>
            <person name="Howarth C."/>
            <person name="Imamovic A."/>
            <person name="Ireland A."/>
            <person name="Larimer J."/>
            <person name="McCowan C."/>
            <person name="Murphy C."/>
            <person name="Pearson M."/>
            <person name="Poon T.W."/>
            <person name="Priest M."/>
            <person name="Roberts A."/>
            <person name="Saif S."/>
            <person name="Shea T."/>
            <person name="Sykes S."/>
            <person name="Wortman J."/>
            <person name="Nusbaum C."/>
            <person name="Birren B."/>
        </authorList>
    </citation>
    <scope>NUCLEOTIDE SEQUENCE [LARGE SCALE GENOMIC DNA]</scope>
    <source>
        <strain evidence="1">CJ02B3</strain>
    </source>
</reference>
<proteinExistence type="predicted"/>
<name>W2HFL3_PHYNI</name>
<evidence type="ECO:0000313" key="2">
    <source>
        <dbReference type="EMBL" id="ETM53074.1"/>
    </source>
</evidence>
<dbReference type="Proteomes" id="UP000053236">
    <property type="component" value="Unassembled WGS sequence"/>
</dbReference>